<gene>
    <name evidence="3" type="ORF">EOD41_02315</name>
</gene>
<feature type="chain" id="PRO_5018725350" description="VCBS repeat-containing protein" evidence="2">
    <location>
        <begin position="18"/>
        <end position="244"/>
    </location>
</feature>
<sequence>MGIKCTVMMLAACAILAGCSGNDDKAVKKVATPKAPPLQAPFRFHKLVEVAPGNDFDILSWGRGATDVGSFIILHSDSVAMNYTTTTGDLEGTVVDVYNADMDVDGNPELLIESHSKDTTKYTNIYSFEFNNSRASKLDFPDLTRKQSKGYRGQDNFYIKEGKFIREFPIYTGEGKAAKPSGAKRVLQYSLRNNSFTVEQLSKDSTDKDDPVIQPVKQENKAMVKKSGKKKSSSKKKRRHRRRE</sequence>
<comment type="caution">
    <text evidence="3">The sequence shown here is derived from an EMBL/GenBank/DDBJ whole genome shotgun (WGS) entry which is preliminary data.</text>
</comment>
<accession>A0A3S2VAG8</accession>
<protein>
    <recommendedName>
        <fullName evidence="5">VCBS repeat-containing protein</fullName>
    </recommendedName>
</protein>
<proteinExistence type="predicted"/>
<keyword evidence="4" id="KW-1185">Reference proteome</keyword>
<evidence type="ECO:0000256" key="1">
    <source>
        <dbReference type="SAM" id="MobiDB-lite"/>
    </source>
</evidence>
<name>A0A3S2VAG8_9SPHI</name>
<evidence type="ECO:0000313" key="4">
    <source>
        <dbReference type="Proteomes" id="UP000282759"/>
    </source>
</evidence>
<feature type="signal peptide" evidence="2">
    <location>
        <begin position="1"/>
        <end position="17"/>
    </location>
</feature>
<feature type="compositionally biased region" description="Basic residues" evidence="1">
    <location>
        <begin position="223"/>
        <end position="244"/>
    </location>
</feature>
<dbReference type="PROSITE" id="PS51257">
    <property type="entry name" value="PROKAR_LIPOPROTEIN"/>
    <property type="match status" value="1"/>
</dbReference>
<dbReference type="EMBL" id="SACK01000001">
    <property type="protein sequence ID" value="RVU02793.1"/>
    <property type="molecule type" value="Genomic_DNA"/>
</dbReference>
<keyword evidence="2" id="KW-0732">Signal</keyword>
<evidence type="ECO:0000313" key="3">
    <source>
        <dbReference type="EMBL" id="RVU02793.1"/>
    </source>
</evidence>
<reference evidence="3 4" key="1">
    <citation type="submission" date="2019-01" db="EMBL/GenBank/DDBJ databases">
        <authorList>
            <person name="Chen W.-M."/>
        </authorList>
    </citation>
    <scope>NUCLEOTIDE SEQUENCE [LARGE SCALE GENOMIC DNA]</scope>
    <source>
        <strain evidence="3 4">YBJ-36</strain>
    </source>
</reference>
<dbReference type="AlphaFoldDB" id="A0A3S2VAG8"/>
<dbReference type="OrthoDB" id="980465at2"/>
<evidence type="ECO:0008006" key="5">
    <source>
        <dbReference type="Google" id="ProtNLM"/>
    </source>
</evidence>
<organism evidence="3 4">
    <name type="scientific">Mucilaginibacter limnophilus</name>
    <dbReference type="NCBI Taxonomy" id="1932778"/>
    <lineage>
        <taxon>Bacteria</taxon>
        <taxon>Pseudomonadati</taxon>
        <taxon>Bacteroidota</taxon>
        <taxon>Sphingobacteriia</taxon>
        <taxon>Sphingobacteriales</taxon>
        <taxon>Sphingobacteriaceae</taxon>
        <taxon>Mucilaginibacter</taxon>
    </lineage>
</organism>
<feature type="region of interest" description="Disordered" evidence="1">
    <location>
        <begin position="200"/>
        <end position="244"/>
    </location>
</feature>
<dbReference type="RefSeq" id="WP_127703159.1">
    <property type="nucleotide sequence ID" value="NZ_SACK01000001.1"/>
</dbReference>
<evidence type="ECO:0000256" key="2">
    <source>
        <dbReference type="SAM" id="SignalP"/>
    </source>
</evidence>
<dbReference type="Proteomes" id="UP000282759">
    <property type="component" value="Unassembled WGS sequence"/>
</dbReference>
<feature type="compositionally biased region" description="Basic and acidic residues" evidence="1">
    <location>
        <begin position="201"/>
        <end position="211"/>
    </location>
</feature>